<feature type="transmembrane region" description="Helical" evidence="9">
    <location>
        <begin position="21"/>
        <end position="43"/>
    </location>
</feature>
<dbReference type="RefSeq" id="WP_004605186.1">
    <property type="nucleotide sequence ID" value="NZ_AP024846.1"/>
</dbReference>
<keyword evidence="6 9" id="KW-1133">Transmembrane helix</keyword>
<dbReference type="GO" id="GO:0008808">
    <property type="term" value="F:cardiolipin synthase activity"/>
    <property type="evidence" value="ECO:0007669"/>
    <property type="project" value="UniProtKB-UniRule"/>
</dbReference>
<comment type="caution">
    <text evidence="11">The sequence shown here is derived from an EMBL/GenBank/DDBJ whole genome shotgun (WGS) entry which is preliminary data.</text>
</comment>
<dbReference type="EMBL" id="VUMB01000014">
    <property type="protein sequence ID" value="MSS40297.1"/>
    <property type="molecule type" value="Genomic_DNA"/>
</dbReference>
<dbReference type="NCBIfam" id="TIGR04265">
    <property type="entry name" value="bac_cardiolipin"/>
    <property type="match status" value="1"/>
</dbReference>
<dbReference type="AlphaFoldDB" id="A0A844F932"/>
<proteinExistence type="predicted"/>
<feature type="domain" description="PLD phosphodiesterase" evidence="10">
    <location>
        <begin position="433"/>
        <end position="460"/>
    </location>
</feature>
<evidence type="ECO:0000256" key="4">
    <source>
        <dbReference type="ARBA" id="ARBA00022692"/>
    </source>
</evidence>
<dbReference type="PANTHER" id="PTHR21248:SF22">
    <property type="entry name" value="PHOSPHOLIPASE D"/>
    <property type="match status" value="1"/>
</dbReference>
<evidence type="ECO:0000256" key="1">
    <source>
        <dbReference type="ARBA" id="ARBA00004236"/>
    </source>
</evidence>
<dbReference type="CDD" id="cd09154">
    <property type="entry name" value="PLDc_SMU_988_like_1"/>
    <property type="match status" value="1"/>
</dbReference>
<evidence type="ECO:0000256" key="9">
    <source>
        <dbReference type="SAM" id="Phobius"/>
    </source>
</evidence>
<dbReference type="SUPFAM" id="SSF56024">
    <property type="entry name" value="Phospholipase D/nuclease"/>
    <property type="match status" value="2"/>
</dbReference>
<keyword evidence="3" id="KW-0808">Transferase</keyword>
<dbReference type="Gene3D" id="3.30.870.10">
    <property type="entry name" value="Endonuclease Chain A"/>
    <property type="match status" value="2"/>
</dbReference>
<feature type="transmembrane region" description="Helical" evidence="9">
    <location>
        <begin position="78"/>
        <end position="96"/>
    </location>
</feature>
<keyword evidence="4 9" id="KW-0812">Transmembrane</keyword>
<dbReference type="CDD" id="cd09160">
    <property type="entry name" value="PLDc_SMU_988_like_2"/>
    <property type="match status" value="1"/>
</dbReference>
<dbReference type="GO" id="GO:0005886">
    <property type="term" value="C:plasma membrane"/>
    <property type="evidence" value="ECO:0007669"/>
    <property type="project" value="UniProtKB-SubCell"/>
</dbReference>
<reference evidence="11 12" key="1">
    <citation type="submission" date="2019-08" db="EMBL/GenBank/DDBJ databases">
        <title>In-depth cultivation of the pig gut microbiome towards novel bacterial diversity and tailored functional studies.</title>
        <authorList>
            <person name="Wylensek D."/>
            <person name="Hitch T.C.A."/>
            <person name="Clavel T."/>
        </authorList>
    </citation>
    <scope>NUCLEOTIDE SEQUENCE [LARGE SCALE GENOMIC DNA]</scope>
    <source>
        <strain evidence="11 12">BL-389-WT-3D</strain>
    </source>
</reference>
<comment type="subcellular location">
    <subcellularLocation>
        <location evidence="1">Cell membrane</location>
    </subcellularLocation>
</comment>
<protein>
    <recommendedName>
        <fullName evidence="8">Cardiolipin synthase</fullName>
        <ecNumber evidence="8">2.7.8.-</ecNumber>
    </recommendedName>
</protein>
<dbReference type="InterPro" id="IPR001736">
    <property type="entry name" value="PLipase_D/transphosphatidylase"/>
</dbReference>
<gene>
    <name evidence="11" type="primary">cls</name>
    <name evidence="11" type="ORF">FYJ37_08030</name>
</gene>
<evidence type="ECO:0000313" key="12">
    <source>
        <dbReference type="Proteomes" id="UP000462363"/>
    </source>
</evidence>
<evidence type="ECO:0000256" key="2">
    <source>
        <dbReference type="ARBA" id="ARBA00022475"/>
    </source>
</evidence>
<keyword evidence="7 9" id="KW-0472">Membrane</keyword>
<dbReference type="PANTHER" id="PTHR21248">
    <property type="entry name" value="CARDIOLIPIN SYNTHASE"/>
    <property type="match status" value="1"/>
</dbReference>
<evidence type="ECO:0000256" key="8">
    <source>
        <dbReference type="NCBIfam" id="TIGR04265"/>
    </source>
</evidence>
<sequence>MSKNEAPGTAKKGFFRIVFSRTGIILLLILLQAGVFLGMAFYLEEYMTYIYGILTILGVIVLIYIINSEGNPAFKMTWMLCVLAFPVIGTLFYIYVKMQFGTRFMKDRLGKLKLETAPYMQQDQDVVDAIWASKSANAQLSYYLSHQLGFPTYRNTQVKYFPLGEYKFQSMVEELKKARRFIFMEYFIVEEGHMWGAILDILKEKVREGVEVRFMYDGMCAISMLPYNYPEQIARYGIKCKMANSVKPFLSTTQNNRDHRKICVIDGKVGYTGGINLGDEYINQKVRFGHWKDTAIMLKGDAVQSLTMMFLEMWNVDERRAEGYGKYLTPRYPGLRRELGYVIPYADSPFDNENVGEEVYFHILNHAKKYVHIMTPYLILDNEMITTLTRVAKSGIEVIIIMPHIPDKWYAFAVAKTYYKELIEGGVQIYEYTPGFVHAKVFVSDDDTATVGTINLDYRSLYLHFECGAFIYNNSEVDKIERDFQQTLARCHKVTLIEVKNRSMLTKIAGQVMRLVAPLM</sequence>
<evidence type="ECO:0000259" key="10">
    <source>
        <dbReference type="PROSITE" id="PS50035"/>
    </source>
</evidence>
<dbReference type="InterPro" id="IPR022924">
    <property type="entry name" value="Cardiolipin_synthase"/>
</dbReference>
<organism evidence="11 12">
    <name type="scientific">Clostridium scindens (strain JCM 10418 / VPI 12708)</name>
    <dbReference type="NCBI Taxonomy" id="29347"/>
    <lineage>
        <taxon>Bacteria</taxon>
        <taxon>Bacillati</taxon>
        <taxon>Bacillota</taxon>
        <taxon>Clostridia</taxon>
        <taxon>Lachnospirales</taxon>
        <taxon>Lachnospiraceae</taxon>
    </lineage>
</organism>
<keyword evidence="5" id="KW-0677">Repeat</keyword>
<evidence type="ECO:0000256" key="6">
    <source>
        <dbReference type="ARBA" id="ARBA00022989"/>
    </source>
</evidence>
<keyword evidence="2" id="KW-1003">Cell membrane</keyword>
<dbReference type="GeneID" id="62697504"/>
<dbReference type="GO" id="GO:0032049">
    <property type="term" value="P:cardiolipin biosynthetic process"/>
    <property type="evidence" value="ECO:0007669"/>
    <property type="project" value="UniProtKB-UniRule"/>
</dbReference>
<dbReference type="Proteomes" id="UP000462363">
    <property type="component" value="Unassembled WGS sequence"/>
</dbReference>
<evidence type="ECO:0000313" key="11">
    <source>
        <dbReference type="EMBL" id="MSS40297.1"/>
    </source>
</evidence>
<evidence type="ECO:0000256" key="3">
    <source>
        <dbReference type="ARBA" id="ARBA00022679"/>
    </source>
</evidence>
<feature type="transmembrane region" description="Helical" evidence="9">
    <location>
        <begin position="49"/>
        <end position="66"/>
    </location>
</feature>
<evidence type="ECO:0000256" key="5">
    <source>
        <dbReference type="ARBA" id="ARBA00022737"/>
    </source>
</evidence>
<dbReference type="InterPro" id="IPR025202">
    <property type="entry name" value="PLD-like_dom"/>
</dbReference>
<dbReference type="PROSITE" id="PS50035">
    <property type="entry name" value="PLD"/>
    <property type="match status" value="2"/>
</dbReference>
<dbReference type="Pfam" id="PF13091">
    <property type="entry name" value="PLDc_2"/>
    <property type="match status" value="2"/>
</dbReference>
<name>A0A844F932_CLOSV</name>
<evidence type="ECO:0000256" key="7">
    <source>
        <dbReference type="ARBA" id="ARBA00023136"/>
    </source>
</evidence>
<dbReference type="EC" id="2.7.8.-" evidence="8"/>
<dbReference type="SMART" id="SM00155">
    <property type="entry name" value="PLDc"/>
    <property type="match status" value="2"/>
</dbReference>
<feature type="domain" description="PLD phosphodiesterase" evidence="10">
    <location>
        <begin position="254"/>
        <end position="281"/>
    </location>
</feature>
<accession>A0A844F932</accession>